<dbReference type="EMBL" id="CP076135">
    <property type="protein sequence ID" value="QWG16177.1"/>
    <property type="molecule type" value="Genomic_DNA"/>
</dbReference>
<dbReference type="Proteomes" id="UP000680805">
    <property type="component" value="Chromosome"/>
</dbReference>
<name>A0A975NJE1_9BRAD</name>
<feature type="compositionally biased region" description="Basic and acidic residues" evidence="1">
    <location>
        <begin position="1"/>
        <end position="11"/>
    </location>
</feature>
<proteinExistence type="predicted"/>
<organism evidence="2 3">
    <name type="scientific">Bradyrhizobium sediminis</name>
    <dbReference type="NCBI Taxonomy" id="2840469"/>
    <lineage>
        <taxon>Bacteria</taxon>
        <taxon>Pseudomonadati</taxon>
        <taxon>Pseudomonadota</taxon>
        <taxon>Alphaproteobacteria</taxon>
        <taxon>Hyphomicrobiales</taxon>
        <taxon>Nitrobacteraceae</taxon>
        <taxon>Bradyrhizobium</taxon>
    </lineage>
</organism>
<reference evidence="2" key="1">
    <citation type="submission" date="2021-06" db="EMBL/GenBank/DDBJ databases">
        <title>Bradyrhizobium sp. S2-11-2 Genome sequencing.</title>
        <authorList>
            <person name="Jin L."/>
        </authorList>
    </citation>
    <scope>NUCLEOTIDE SEQUENCE</scope>
    <source>
        <strain evidence="2">S2-11-2</strain>
    </source>
</reference>
<dbReference type="AlphaFoldDB" id="A0A975NJE1"/>
<accession>A0A975NJE1</accession>
<protein>
    <submittedName>
        <fullName evidence="2">Uncharacterized protein</fullName>
    </submittedName>
</protein>
<evidence type="ECO:0000313" key="3">
    <source>
        <dbReference type="Proteomes" id="UP000680805"/>
    </source>
</evidence>
<feature type="region of interest" description="Disordered" evidence="1">
    <location>
        <begin position="1"/>
        <end position="43"/>
    </location>
</feature>
<dbReference type="KEGG" id="bsei:KMZ68_14105"/>
<gene>
    <name evidence="2" type="ORF">KMZ68_14105</name>
</gene>
<sequence>MTDTRDHRPGDRGLASLHVQASETAGTHLAHWPPPMRGQESKPVLVKHQPGEPVQRAKPRGWRLTRAIFSEFADDE</sequence>
<evidence type="ECO:0000256" key="1">
    <source>
        <dbReference type="SAM" id="MobiDB-lite"/>
    </source>
</evidence>
<dbReference type="RefSeq" id="WP_215611915.1">
    <property type="nucleotide sequence ID" value="NZ_CP076135.1"/>
</dbReference>
<evidence type="ECO:0000313" key="2">
    <source>
        <dbReference type="EMBL" id="QWG16177.1"/>
    </source>
</evidence>